<dbReference type="PRINTS" id="PR00080">
    <property type="entry name" value="SDRFAMILY"/>
</dbReference>
<keyword evidence="2" id="KW-0560">Oxidoreductase</keyword>
<dbReference type="SUPFAM" id="SSF51735">
    <property type="entry name" value="NAD(P)-binding Rossmann-fold domains"/>
    <property type="match status" value="1"/>
</dbReference>
<sequence>MQAGSIQGRVAIVTGGGSGIGRATALGLAAEGWTVVAADIDEAAAQETARLVGAAAGQASALRVDVTRDEDCAAMVAQTLTRHGRLDAAFNNAGIAGYPLRTVDHSPAQWQRVIDVNLSGVFHCLRHEIPAMQRQGGGAIVNTASIMGLRGAFGGSAYCAAKHGVVGLTKAAALECGRDGIRINAVCPGYIDTPMTTGEEAIFSDKLLDAGLQRAAIRRLARPEEVADMVVWLCSPRASYVTGASFTVDAGVTAS</sequence>
<dbReference type="EMBL" id="QPJK01000006">
    <property type="protein sequence ID" value="RCW69421.1"/>
    <property type="molecule type" value="Genomic_DNA"/>
</dbReference>
<evidence type="ECO:0000313" key="4">
    <source>
        <dbReference type="Proteomes" id="UP000252884"/>
    </source>
</evidence>
<dbReference type="InterPro" id="IPR020904">
    <property type="entry name" value="Sc_DH/Rdtase_CS"/>
</dbReference>
<dbReference type="NCBIfam" id="NF005559">
    <property type="entry name" value="PRK07231.1"/>
    <property type="match status" value="1"/>
</dbReference>
<proteinExistence type="inferred from homology"/>
<dbReference type="PANTHER" id="PTHR24321:SF8">
    <property type="entry name" value="ESTRADIOL 17-BETA-DEHYDROGENASE 8-RELATED"/>
    <property type="match status" value="1"/>
</dbReference>
<comment type="caution">
    <text evidence="3">The sequence shown here is derived from an EMBL/GenBank/DDBJ whole genome shotgun (WGS) entry which is preliminary data.</text>
</comment>
<dbReference type="Pfam" id="PF13561">
    <property type="entry name" value="adh_short_C2"/>
    <property type="match status" value="1"/>
</dbReference>
<gene>
    <name evidence="3" type="ORF">DES41_106295</name>
</gene>
<dbReference type="InterPro" id="IPR036291">
    <property type="entry name" value="NAD(P)-bd_dom_sf"/>
</dbReference>
<dbReference type="PRINTS" id="PR00081">
    <property type="entry name" value="GDHRDH"/>
</dbReference>
<dbReference type="FunFam" id="3.40.50.720:FF:000084">
    <property type="entry name" value="Short-chain dehydrogenase reductase"/>
    <property type="match status" value="1"/>
</dbReference>
<organism evidence="3 4">
    <name type="scientific">Pseudorhodoferax soli</name>
    <dbReference type="NCBI Taxonomy" id="545864"/>
    <lineage>
        <taxon>Bacteria</taxon>
        <taxon>Pseudomonadati</taxon>
        <taxon>Pseudomonadota</taxon>
        <taxon>Betaproteobacteria</taxon>
        <taxon>Burkholderiales</taxon>
        <taxon>Comamonadaceae</taxon>
    </lineage>
</organism>
<accession>A0A368XN43</accession>
<dbReference type="InterPro" id="IPR002347">
    <property type="entry name" value="SDR_fam"/>
</dbReference>
<protein>
    <submittedName>
        <fullName evidence="3">NAD(P)-dependent dehydrogenase (Short-subunit alcohol dehydrogenase family)</fullName>
    </submittedName>
</protein>
<evidence type="ECO:0000256" key="1">
    <source>
        <dbReference type="ARBA" id="ARBA00006484"/>
    </source>
</evidence>
<dbReference type="Gene3D" id="3.40.50.720">
    <property type="entry name" value="NAD(P)-binding Rossmann-like Domain"/>
    <property type="match status" value="1"/>
</dbReference>
<dbReference type="PROSITE" id="PS00061">
    <property type="entry name" value="ADH_SHORT"/>
    <property type="match status" value="1"/>
</dbReference>
<dbReference type="Proteomes" id="UP000252884">
    <property type="component" value="Unassembled WGS sequence"/>
</dbReference>
<evidence type="ECO:0000256" key="2">
    <source>
        <dbReference type="ARBA" id="ARBA00023002"/>
    </source>
</evidence>
<dbReference type="CDD" id="cd05233">
    <property type="entry name" value="SDR_c"/>
    <property type="match status" value="1"/>
</dbReference>
<name>A0A368XN43_9BURK</name>
<evidence type="ECO:0000313" key="3">
    <source>
        <dbReference type="EMBL" id="RCW69421.1"/>
    </source>
</evidence>
<dbReference type="GO" id="GO:0016491">
    <property type="term" value="F:oxidoreductase activity"/>
    <property type="evidence" value="ECO:0007669"/>
    <property type="project" value="UniProtKB-KW"/>
</dbReference>
<dbReference type="OrthoDB" id="7064009at2"/>
<dbReference type="PANTHER" id="PTHR24321">
    <property type="entry name" value="DEHYDROGENASES, SHORT CHAIN"/>
    <property type="match status" value="1"/>
</dbReference>
<dbReference type="AlphaFoldDB" id="A0A368XN43"/>
<reference evidence="3 4" key="1">
    <citation type="submission" date="2018-07" db="EMBL/GenBank/DDBJ databases">
        <title>Genomic Encyclopedia of Type Strains, Phase IV (KMG-IV): sequencing the most valuable type-strain genomes for metagenomic binning, comparative biology and taxonomic classification.</title>
        <authorList>
            <person name="Goeker M."/>
        </authorList>
    </citation>
    <scope>NUCLEOTIDE SEQUENCE [LARGE SCALE GENOMIC DNA]</scope>
    <source>
        <strain evidence="3 4">DSM 21634</strain>
    </source>
</reference>
<dbReference type="RefSeq" id="WP_114470021.1">
    <property type="nucleotide sequence ID" value="NZ_QPJK01000006.1"/>
</dbReference>
<comment type="similarity">
    <text evidence="1">Belongs to the short-chain dehydrogenases/reductases (SDR) family.</text>
</comment>
<keyword evidence="4" id="KW-1185">Reference proteome</keyword>